<dbReference type="Pfam" id="PF18884">
    <property type="entry name" value="TSP3_bac"/>
    <property type="match status" value="2"/>
</dbReference>
<feature type="region of interest" description="Disordered" evidence="5">
    <location>
        <begin position="37"/>
        <end position="133"/>
    </location>
</feature>
<name>A0ABY5M5B0_9ACTN</name>
<evidence type="ECO:0000256" key="5">
    <source>
        <dbReference type="SAM" id="MobiDB-lite"/>
    </source>
</evidence>
<keyword evidence="2" id="KW-0964">Secreted</keyword>
<accession>A0ABY5M5B0</accession>
<protein>
    <submittedName>
        <fullName evidence="6">Uncharacterized protein</fullName>
    </submittedName>
</protein>
<evidence type="ECO:0000313" key="6">
    <source>
        <dbReference type="EMBL" id="UUP12346.1"/>
    </source>
</evidence>
<evidence type="ECO:0000256" key="2">
    <source>
        <dbReference type="ARBA" id="ARBA00022525"/>
    </source>
</evidence>
<feature type="compositionally biased region" description="Basic and acidic residues" evidence="5">
    <location>
        <begin position="69"/>
        <end position="87"/>
    </location>
</feature>
<sequence>MHADPARGTQTEGLFADAHTDADNDGLSARAERLGFTTASGATYVTDPDVADSDRDGLTDGEEAGARISKSDTSLRYHGISDPREKDTDEDGVTDSDEYFLGTDPWSDDTDDDGLQDDEELEFASDPVVDNPDADIYSDEEEMERGSAPMTYDKSGWRAKLGAGLTLLKVAVSTADKHAAGGRLRQVTTAVKVAKAAGVAAPLIWDVLRKRDMSGVDTDKLHDAVFGNDMDELGAVLEGGRSSYVAFVGRSSAGSLVYVGITNNFNELSANHGGSITLEVVGGRGTLPLGQARAVAEAVIGGAHDRMSHNDLKNSRHVIDPANNLYTPARRWGSQQLKRTGFEW</sequence>
<gene>
    <name evidence="6" type="ORF">NQV15_10815</name>
</gene>
<feature type="compositionally biased region" description="Acidic residues" evidence="5">
    <location>
        <begin position="88"/>
        <end position="98"/>
    </location>
</feature>
<evidence type="ECO:0000256" key="1">
    <source>
        <dbReference type="ARBA" id="ARBA00004613"/>
    </source>
</evidence>
<dbReference type="InterPro" id="IPR059100">
    <property type="entry name" value="TSP3_bac"/>
</dbReference>
<comment type="subcellular location">
    <subcellularLocation>
        <location evidence="1">Secreted</location>
    </subcellularLocation>
</comment>
<dbReference type="EMBL" id="CP102173">
    <property type="protein sequence ID" value="UUP12346.1"/>
    <property type="molecule type" value="Genomic_DNA"/>
</dbReference>
<evidence type="ECO:0000256" key="3">
    <source>
        <dbReference type="ARBA" id="ARBA00022729"/>
    </source>
</evidence>
<keyword evidence="7" id="KW-1185">Reference proteome</keyword>
<proteinExistence type="predicted"/>
<evidence type="ECO:0000313" key="7">
    <source>
        <dbReference type="Proteomes" id="UP001316184"/>
    </source>
</evidence>
<organism evidence="6 7">
    <name type="scientific">Aeromicrobium wangtongii</name>
    <dbReference type="NCBI Taxonomy" id="2969247"/>
    <lineage>
        <taxon>Bacteria</taxon>
        <taxon>Bacillati</taxon>
        <taxon>Actinomycetota</taxon>
        <taxon>Actinomycetes</taxon>
        <taxon>Propionibacteriales</taxon>
        <taxon>Nocardioidaceae</taxon>
        <taxon>Aeromicrobium</taxon>
    </lineage>
</organism>
<feature type="compositionally biased region" description="Acidic residues" evidence="5">
    <location>
        <begin position="106"/>
        <end position="123"/>
    </location>
</feature>
<dbReference type="Proteomes" id="UP001316184">
    <property type="component" value="Chromosome"/>
</dbReference>
<dbReference type="RefSeq" id="WP_232399866.1">
    <property type="nucleotide sequence ID" value="NZ_CP102173.1"/>
</dbReference>
<reference evidence="6 7" key="1">
    <citation type="submission" date="2022-08" db="EMBL/GenBank/DDBJ databases">
        <title>novel species in genus Aeromicrobium.</title>
        <authorList>
            <person name="Ye L."/>
        </authorList>
    </citation>
    <scope>NUCLEOTIDE SEQUENCE [LARGE SCALE GENOMIC DNA]</scope>
    <source>
        <strain evidence="7">zg-Y1379</strain>
    </source>
</reference>
<evidence type="ECO:0000256" key="4">
    <source>
        <dbReference type="ARBA" id="ARBA00022837"/>
    </source>
</evidence>
<feature type="region of interest" description="Disordered" evidence="5">
    <location>
        <begin position="1"/>
        <end position="23"/>
    </location>
</feature>
<keyword evidence="4" id="KW-0106">Calcium</keyword>
<keyword evidence="3" id="KW-0732">Signal</keyword>